<dbReference type="Gene3D" id="3.80.10.10">
    <property type="entry name" value="Ribonuclease Inhibitor"/>
    <property type="match status" value="2"/>
</dbReference>
<dbReference type="SUPFAM" id="SSF52058">
    <property type="entry name" value="L domain-like"/>
    <property type="match status" value="2"/>
</dbReference>
<evidence type="ECO:0000256" key="3">
    <source>
        <dbReference type="SAM" id="MobiDB-lite"/>
    </source>
</evidence>
<feature type="domain" description="PDZ" evidence="4">
    <location>
        <begin position="683"/>
        <end position="771"/>
    </location>
</feature>
<dbReference type="Gene3D" id="2.30.42.10">
    <property type="match status" value="4"/>
</dbReference>
<protein>
    <submittedName>
        <fullName evidence="5">Predicted protein</fullName>
    </submittedName>
</protein>
<dbReference type="SUPFAM" id="SSF50156">
    <property type="entry name" value="PDZ domain-like"/>
    <property type="match status" value="4"/>
</dbReference>
<feature type="region of interest" description="Disordered" evidence="3">
    <location>
        <begin position="651"/>
        <end position="677"/>
    </location>
</feature>
<dbReference type="FunFam" id="2.30.42.10:FF:000074">
    <property type="entry name" value="protein scribble homolog isoform X2"/>
    <property type="match status" value="1"/>
</dbReference>
<dbReference type="Pfam" id="PF23598">
    <property type="entry name" value="LRR_14"/>
    <property type="match status" value="2"/>
</dbReference>
<evidence type="ECO:0000259" key="4">
    <source>
        <dbReference type="PROSITE" id="PS50106"/>
    </source>
</evidence>
<feature type="compositionally biased region" description="Pro residues" evidence="3">
    <location>
        <begin position="1134"/>
        <end position="1143"/>
    </location>
</feature>
<proteinExistence type="evidence at transcript level"/>
<dbReference type="Pfam" id="PF13855">
    <property type="entry name" value="LRR_8"/>
    <property type="match status" value="1"/>
</dbReference>
<evidence type="ECO:0000313" key="5">
    <source>
        <dbReference type="EMBL" id="BAJ99674.1"/>
    </source>
</evidence>
<feature type="compositionally biased region" description="Low complexity" evidence="3">
    <location>
        <begin position="531"/>
        <end position="542"/>
    </location>
</feature>
<feature type="compositionally biased region" description="Polar residues" evidence="3">
    <location>
        <begin position="1103"/>
        <end position="1127"/>
    </location>
</feature>
<evidence type="ECO:0000256" key="2">
    <source>
        <dbReference type="ARBA" id="ARBA00022737"/>
    </source>
</evidence>
<dbReference type="InterPro" id="IPR032675">
    <property type="entry name" value="LRR_dom_sf"/>
</dbReference>
<feature type="compositionally biased region" description="Polar residues" evidence="3">
    <location>
        <begin position="1150"/>
        <end position="1168"/>
    </location>
</feature>
<feature type="compositionally biased region" description="Polar residues" evidence="3">
    <location>
        <begin position="1286"/>
        <end position="1296"/>
    </location>
</feature>
<dbReference type="InterPro" id="IPR001478">
    <property type="entry name" value="PDZ"/>
</dbReference>
<dbReference type="EMBL" id="AK368471">
    <property type="protein sequence ID" value="BAJ99674.1"/>
    <property type="molecule type" value="mRNA"/>
</dbReference>
<dbReference type="Pfam" id="PF00560">
    <property type="entry name" value="LRR_1"/>
    <property type="match status" value="1"/>
</dbReference>
<dbReference type="SMART" id="SM00369">
    <property type="entry name" value="LRR_TYP"/>
    <property type="match status" value="12"/>
</dbReference>
<feature type="region of interest" description="Disordered" evidence="3">
    <location>
        <begin position="474"/>
        <end position="585"/>
    </location>
</feature>
<accession>F2DX53</accession>
<dbReference type="InterPro" id="IPR003591">
    <property type="entry name" value="Leu-rich_rpt_typical-subtyp"/>
</dbReference>
<keyword evidence="1" id="KW-0433">Leucine-rich repeat</keyword>
<dbReference type="PANTHER" id="PTHR23119:SF44">
    <property type="entry name" value="PROTEIN LAP4"/>
    <property type="match status" value="1"/>
</dbReference>
<feature type="domain" description="PDZ" evidence="4">
    <location>
        <begin position="796"/>
        <end position="876"/>
    </location>
</feature>
<feature type="compositionally biased region" description="Polar residues" evidence="3">
    <location>
        <begin position="664"/>
        <end position="677"/>
    </location>
</feature>
<evidence type="ECO:0000256" key="1">
    <source>
        <dbReference type="ARBA" id="ARBA00022614"/>
    </source>
</evidence>
<feature type="compositionally biased region" description="Basic and acidic residues" evidence="3">
    <location>
        <begin position="570"/>
        <end position="585"/>
    </location>
</feature>
<dbReference type="Pfam" id="PF00595">
    <property type="entry name" value="PDZ"/>
    <property type="match status" value="4"/>
</dbReference>
<dbReference type="SMART" id="SM00364">
    <property type="entry name" value="LRR_BAC"/>
    <property type="match status" value="10"/>
</dbReference>
<dbReference type="InterPro" id="IPR036034">
    <property type="entry name" value="PDZ_sf"/>
</dbReference>
<keyword evidence="2" id="KW-0677">Repeat</keyword>
<feature type="region of interest" description="Disordered" evidence="3">
    <location>
        <begin position="1272"/>
        <end position="1304"/>
    </location>
</feature>
<name>F2DX53_HORVV</name>
<dbReference type="InterPro" id="IPR050614">
    <property type="entry name" value="Synaptic_Scaffolding_LAP-MAGUK"/>
</dbReference>
<feature type="domain" description="PDZ" evidence="4">
    <location>
        <begin position="991"/>
        <end position="1081"/>
    </location>
</feature>
<dbReference type="FunFam" id="3.80.10.10:FF:000036">
    <property type="entry name" value="protein scribble homolog isoform X1"/>
    <property type="match status" value="1"/>
</dbReference>
<dbReference type="SMART" id="SM00228">
    <property type="entry name" value="PDZ"/>
    <property type="match status" value="4"/>
</dbReference>
<reference evidence="5" key="1">
    <citation type="journal article" date="2011" name="Plant Physiol.">
        <title>Comprehensive sequence analysis of 24,783 barley full-length cDNAs derived from 12 clone libraries.</title>
        <authorList>
            <person name="Matsumoto T."/>
            <person name="Tanaka T."/>
            <person name="Sakai H."/>
            <person name="Amano N."/>
            <person name="Kanamori H."/>
            <person name="Kurita K."/>
            <person name="Kikuta A."/>
            <person name="Kamiya K."/>
            <person name="Yamamoto M."/>
            <person name="Ikawa H."/>
            <person name="Fujii N."/>
            <person name="Hori K."/>
            <person name="Itoh T."/>
            <person name="Sato K."/>
        </authorList>
    </citation>
    <scope>NUCLEOTIDE SEQUENCE</scope>
    <source>
        <tissue evidence="5">Shoot and root</tissue>
    </source>
</reference>
<dbReference type="InterPro" id="IPR001611">
    <property type="entry name" value="Leu-rich_rpt"/>
</dbReference>
<dbReference type="PROSITE" id="PS51450">
    <property type="entry name" value="LRR"/>
    <property type="match status" value="2"/>
</dbReference>
<dbReference type="CDD" id="cd06702">
    <property type="entry name" value="PDZ3_Scribble-like"/>
    <property type="match status" value="1"/>
</dbReference>
<organism evidence="5">
    <name type="scientific">Hordeum vulgare subsp. vulgare</name>
    <name type="common">Domesticated barley</name>
    <dbReference type="NCBI Taxonomy" id="112509"/>
    <lineage>
        <taxon>Eukaryota</taxon>
        <taxon>Viridiplantae</taxon>
        <taxon>Streptophyta</taxon>
        <taxon>Embryophyta</taxon>
        <taxon>Tracheophyta</taxon>
        <taxon>Spermatophyta</taxon>
        <taxon>Magnoliopsida</taxon>
        <taxon>Liliopsida</taxon>
        <taxon>Poales</taxon>
        <taxon>Poaceae</taxon>
        <taxon>BOP clade</taxon>
        <taxon>Pooideae</taxon>
        <taxon>Triticodae</taxon>
        <taxon>Triticeae</taxon>
        <taxon>Hordeinae</taxon>
        <taxon>Hordeum</taxon>
    </lineage>
</organism>
<feature type="compositionally biased region" description="Low complexity" evidence="3">
    <location>
        <begin position="1088"/>
        <end position="1097"/>
    </location>
</feature>
<feature type="domain" description="PDZ" evidence="4">
    <location>
        <begin position="892"/>
        <end position="984"/>
    </location>
</feature>
<feature type="region of interest" description="Disordered" evidence="3">
    <location>
        <begin position="1087"/>
        <end position="1168"/>
    </location>
</feature>
<sequence length="1320" mass="146848">MFKCFPLPFCNRNLEQIDKRHCNLTAVPDDVLRYTRTLEELLLDANQLQDLPKGVYRLTQLRRLTFSDNEIQRILPDIGQLVNLEELDCSRNDIAEIPDNIRHCRSLQKLDFSGNPLANNLPSGIIHLRQLRQLILNDVSLAELPREIGSLSNLCVLEIRENLLKTLPDSLVQLTRLESLDLGSNVLEQLPNHIGHLQSLKEFWLDSNELTELPRDIGQLKHLQCLDVSENKLTYLPDEIGDLESLTNLELSANHVEELPKTIGQLKDRLLILKINSNSLTRLCEEIGQCSALTELILTENALTELPKTIGNLKNLTNLNIDRNQLAYLPVEIAGCESLGMLSLRDNRLTHIPSELSQLKHLHVLDLSGNRLLNLPCTLLDCDLKAIWLAENQAQPMLKFATDIDLETGEKVLTCYLLPQQQYTTSSTENLLNTSRCQNISTETPVLRQTYAQQDESINDERHERTGSVKFADQAEENKESSLQRHNTPHPKDLRSWRNKMAKKLQNDANSPQHDHPNPFHSNNHIHTDSSHPSISSGTSSTHHNRFTTNKESNTAGHDSIDYIPPEISYDAHHDSDNEHDDNPGEHLAYIEKHVEFTDDVHNDDENGNMKQIHTQQKLHRRDTPHHLKNKRILNQEQNSVTLDQVILHSPTKSSIASGRKDSASSTTQSNTRPMTIQHEQITVTVRRSNNTGLGISIAGGIGSSAYKDNDYGIFLTKVTEEGPAGQAGLLVGDKLLSVNGVSLVNCEHTTAVSALKKAGDEFDVVVLREVLQSSDDNLSKDETSFLKEGEKYSTVVHRDAKQNGQFGFSVAGGISSSNRAENLYVSKTNNQNSLATGDRVLSINGCDTSNLTHDQAIDLINNGGSDIQLTCYREKTANGTTNSLSKIIDNTIEEARVVKGNGPMGLSIVGGTDQACPPFGIDQRGVFVSKILPNGSASRTNLRIGDRILKVNNQDITQATHLEAVQALLQPTNEVVLLVHHEPQPVGLKDVVLTRQSNEALGIRINGGVDGKHINPDNPEDDGIFVTEVKENSPASGLLTVGTRILEVNNQSLFGARLDDAQKWLSVQDQNIHMVVCHGYTPKETINSSSSNFSLNKKTKQNDVGSVSTQKSPSPVVSTRSNGTLNSKVTSPTSPPPPPVPAKPKFRPLTTSTNPTNGSNQKYPSSARIQPQNGFEIDESDMSISESEKSFKDKKKFFETAVKDSTPTPKPRQFKYINDHELIQMKHEDEQKVKSMSPNELLHSRTMFVNDHKESELMQTTLSQYQTPTYLAKPEDDDDLIPQRPSRNMPSNPRVTSLERDTASNHTMLSKIAIESGMT</sequence>
<dbReference type="InterPro" id="IPR055414">
    <property type="entry name" value="LRR_R13L4/SHOC2-like"/>
</dbReference>
<dbReference type="PANTHER" id="PTHR23119">
    <property type="entry name" value="DISCS LARGE"/>
    <property type="match status" value="1"/>
</dbReference>
<feature type="compositionally biased region" description="Polar residues" evidence="3">
    <location>
        <begin position="547"/>
        <end position="557"/>
    </location>
</feature>
<dbReference type="PROSITE" id="PS50106">
    <property type="entry name" value="PDZ"/>
    <property type="match status" value="4"/>
</dbReference>